<dbReference type="Gene3D" id="3.65.10.10">
    <property type="entry name" value="Enolpyruvate transferase domain"/>
    <property type="match status" value="2"/>
</dbReference>
<evidence type="ECO:0000256" key="1">
    <source>
        <dbReference type="ARBA" id="ARBA00004496"/>
    </source>
</evidence>
<comment type="caution">
    <text evidence="13">Lacks conserved residue(s) required for the propagation of feature annotation.</text>
</comment>
<organism evidence="15 16">
    <name type="scientific">Pseudoalteromonas gelatinilytica</name>
    <dbReference type="NCBI Taxonomy" id="1703256"/>
    <lineage>
        <taxon>Bacteria</taxon>
        <taxon>Pseudomonadati</taxon>
        <taxon>Pseudomonadota</taxon>
        <taxon>Gammaproteobacteria</taxon>
        <taxon>Alteromonadales</taxon>
        <taxon>Pseudoalteromonadaceae</taxon>
        <taxon>Pseudoalteromonas</taxon>
    </lineage>
</organism>
<keyword evidence="9 13" id="KW-0961">Cell wall biogenesis/degradation</keyword>
<keyword evidence="10 13" id="KW-0670">Pyruvate</keyword>
<dbReference type="AlphaFoldDB" id="A0A3A3F8X5"/>
<dbReference type="PANTHER" id="PTHR43783">
    <property type="entry name" value="UDP-N-ACETYLGLUCOSAMINE 1-CARBOXYVINYLTRANSFERASE"/>
    <property type="match status" value="1"/>
</dbReference>
<dbReference type="InterPro" id="IPR001986">
    <property type="entry name" value="Enolpyruvate_Tfrase_dom"/>
</dbReference>
<evidence type="ECO:0000313" key="15">
    <source>
        <dbReference type="EMBL" id="RJF37942.1"/>
    </source>
</evidence>
<dbReference type="HAMAP" id="MF_00111">
    <property type="entry name" value="MurA"/>
    <property type="match status" value="1"/>
</dbReference>
<dbReference type="InterPro" id="IPR050068">
    <property type="entry name" value="MurA_subfamily"/>
</dbReference>
<evidence type="ECO:0000256" key="13">
    <source>
        <dbReference type="HAMAP-Rule" id="MF_00111"/>
    </source>
</evidence>
<sequence length="419" mass="44645">MDQFVIQGGTSLAGEVTISGAKNAALPILFAALLGQGKSTFSNVPRLRDIGTTEALLKTLGANVEWQQDKLVIDGATVDKTLAPYELVKQMRASVLALGPLVARFGEAQVSLPGGCAIGARPVDIHIQGLERMGAIIKVENGYINAKVDGRLKGAEIFMEMVSVGATENLLMAATLADGKTVLENAAREPEITDLANCLIAMGAKISGAGTSRIEIEGVESLSGCEYSILPDRIETGTFLVAAAMAGGEVLCKNTDHHSLDPVIEKLRATNALVEVTDNSIYLDMRGRELKAVNIKTMPHPGFPTDMQAQFTALNVVAKGSATITETIFENRFMHVPELQRMGANIRLEGNTAICGDTERLSGAQVMATDLRASASLILTGIVAQGETIVDRIYHVDRGYQRIEDKLSALGANIKRRSS</sequence>
<dbReference type="GO" id="GO:0008360">
    <property type="term" value="P:regulation of cell shape"/>
    <property type="evidence" value="ECO:0007669"/>
    <property type="project" value="UniProtKB-KW"/>
</dbReference>
<evidence type="ECO:0000256" key="8">
    <source>
        <dbReference type="ARBA" id="ARBA00023306"/>
    </source>
</evidence>
<accession>A0A3A3F8X5</accession>
<comment type="pathway">
    <text evidence="2 13">Cell wall biogenesis; peptidoglycan biosynthesis.</text>
</comment>
<dbReference type="GO" id="GO:0008760">
    <property type="term" value="F:UDP-N-acetylglucosamine 1-carboxyvinyltransferase activity"/>
    <property type="evidence" value="ECO:0007669"/>
    <property type="project" value="UniProtKB-UniRule"/>
</dbReference>
<reference evidence="15 16" key="1">
    <citation type="submission" date="2018-09" db="EMBL/GenBank/DDBJ databases">
        <title>Identification of marine bacteria producing industrial enzymes.</title>
        <authorList>
            <person name="Cheng T.H."/>
            <person name="Saidin J."/>
            <person name="Muhd D.D."/>
            <person name="Isa M.N.M."/>
            <person name="Bakar M.F.A."/>
            <person name="Ismail N."/>
        </authorList>
    </citation>
    <scope>NUCLEOTIDE SEQUENCE [LARGE SCALE GENOMIC DNA]</scope>
    <source>
        <strain evidence="15 16">MNAD 1.6</strain>
    </source>
</reference>
<feature type="binding site" evidence="13">
    <location>
        <position position="306"/>
    </location>
    <ligand>
        <name>UDP-N-acetyl-alpha-D-glucosamine</name>
        <dbReference type="ChEBI" id="CHEBI:57705"/>
    </ligand>
</feature>
<feature type="active site" description="Proton donor" evidence="13">
    <location>
        <position position="116"/>
    </location>
</feature>
<evidence type="ECO:0000256" key="10">
    <source>
        <dbReference type="ARBA" id="ARBA00023317"/>
    </source>
</evidence>
<comment type="function">
    <text evidence="13">Cell wall formation. Adds enolpyruvyl to UDP-N-acetylglucosamine.</text>
</comment>
<evidence type="ECO:0000256" key="2">
    <source>
        <dbReference type="ARBA" id="ARBA00004752"/>
    </source>
</evidence>
<evidence type="ECO:0000256" key="6">
    <source>
        <dbReference type="ARBA" id="ARBA00022960"/>
    </source>
</evidence>
<proteinExistence type="inferred from homology"/>
<feature type="binding site" evidence="13">
    <location>
        <position position="92"/>
    </location>
    <ligand>
        <name>UDP-N-acetyl-alpha-D-glucosamine</name>
        <dbReference type="ChEBI" id="CHEBI:57705"/>
    </ligand>
</feature>
<feature type="binding site" evidence="13">
    <location>
        <begin position="22"/>
        <end position="23"/>
    </location>
    <ligand>
        <name>phosphoenolpyruvate</name>
        <dbReference type="ChEBI" id="CHEBI:58702"/>
    </ligand>
</feature>
<dbReference type="NCBIfam" id="NF006873">
    <property type="entry name" value="PRK09369.1"/>
    <property type="match status" value="1"/>
</dbReference>
<dbReference type="EC" id="2.5.1.7" evidence="13"/>
<dbReference type="CDD" id="cd01555">
    <property type="entry name" value="UdpNAET"/>
    <property type="match status" value="1"/>
</dbReference>
<dbReference type="GO" id="GO:0071555">
    <property type="term" value="P:cell wall organization"/>
    <property type="evidence" value="ECO:0007669"/>
    <property type="project" value="UniProtKB-KW"/>
</dbReference>
<comment type="similarity">
    <text evidence="11 13">Belongs to the EPSP synthase family. MurA subfamily.</text>
</comment>
<protein>
    <recommendedName>
        <fullName evidence="13">UDP-N-acetylglucosamine 1-carboxyvinyltransferase</fullName>
        <ecNumber evidence="13">2.5.1.7</ecNumber>
    </recommendedName>
    <alternativeName>
        <fullName evidence="13">Enoylpyruvate transferase</fullName>
    </alternativeName>
    <alternativeName>
        <fullName evidence="13">UDP-N-acetylglucosamine enolpyruvyl transferase</fullName>
        <shortName evidence="13">EPT</shortName>
    </alternativeName>
</protein>
<keyword evidence="8 13" id="KW-0131">Cell cycle</keyword>
<dbReference type="Proteomes" id="UP000265938">
    <property type="component" value="Unassembled WGS sequence"/>
</dbReference>
<evidence type="ECO:0000256" key="11">
    <source>
        <dbReference type="ARBA" id="ARBA00038367"/>
    </source>
</evidence>
<dbReference type="GO" id="GO:0051301">
    <property type="term" value="P:cell division"/>
    <property type="evidence" value="ECO:0007669"/>
    <property type="project" value="UniProtKB-KW"/>
</dbReference>
<keyword evidence="3 13" id="KW-0963">Cytoplasm</keyword>
<dbReference type="InterPro" id="IPR005750">
    <property type="entry name" value="UDP_GlcNAc_COvinyl_MurA"/>
</dbReference>
<evidence type="ECO:0000256" key="3">
    <source>
        <dbReference type="ARBA" id="ARBA00022490"/>
    </source>
</evidence>
<keyword evidence="6 13" id="KW-0133">Cell shape</keyword>
<evidence type="ECO:0000259" key="14">
    <source>
        <dbReference type="Pfam" id="PF00275"/>
    </source>
</evidence>
<dbReference type="PANTHER" id="PTHR43783:SF1">
    <property type="entry name" value="UDP-N-ACETYLGLUCOSAMINE 1-CARBOXYVINYLTRANSFERASE"/>
    <property type="match status" value="1"/>
</dbReference>
<dbReference type="SUPFAM" id="SSF55205">
    <property type="entry name" value="EPT/RTPC-like"/>
    <property type="match status" value="1"/>
</dbReference>
<dbReference type="UniPathway" id="UPA00219"/>
<dbReference type="NCBIfam" id="TIGR01072">
    <property type="entry name" value="murA"/>
    <property type="match status" value="1"/>
</dbReference>
<evidence type="ECO:0000256" key="5">
    <source>
        <dbReference type="ARBA" id="ARBA00022679"/>
    </source>
</evidence>
<evidence type="ECO:0000256" key="7">
    <source>
        <dbReference type="ARBA" id="ARBA00022984"/>
    </source>
</evidence>
<dbReference type="GO" id="GO:0019277">
    <property type="term" value="P:UDP-N-acetylgalactosamine biosynthetic process"/>
    <property type="evidence" value="ECO:0007669"/>
    <property type="project" value="InterPro"/>
</dbReference>
<dbReference type="Pfam" id="PF00275">
    <property type="entry name" value="EPSP_synthase"/>
    <property type="match status" value="1"/>
</dbReference>
<dbReference type="GO" id="GO:0005737">
    <property type="term" value="C:cytoplasm"/>
    <property type="evidence" value="ECO:0007669"/>
    <property type="project" value="UniProtKB-SubCell"/>
</dbReference>
<evidence type="ECO:0000256" key="9">
    <source>
        <dbReference type="ARBA" id="ARBA00023316"/>
    </source>
</evidence>
<keyword evidence="5 13" id="KW-0808">Transferase</keyword>
<dbReference type="InterPro" id="IPR013792">
    <property type="entry name" value="RNA3'P_cycl/enolpyr_Trfase_a/b"/>
</dbReference>
<dbReference type="InterPro" id="IPR036968">
    <property type="entry name" value="Enolpyruvate_Tfrase_sf"/>
</dbReference>
<gene>
    <name evidence="13 15" type="primary">murA</name>
    <name evidence="15" type="ORF">D4741_07730</name>
</gene>
<comment type="caution">
    <text evidence="15">The sequence shown here is derived from an EMBL/GenBank/DDBJ whole genome shotgun (WGS) entry which is preliminary data.</text>
</comment>
<comment type="subcellular location">
    <subcellularLocation>
        <location evidence="1 13">Cytoplasm</location>
    </subcellularLocation>
</comment>
<evidence type="ECO:0000256" key="12">
    <source>
        <dbReference type="ARBA" id="ARBA00047527"/>
    </source>
</evidence>
<feature type="binding site" evidence="13">
    <location>
        <position position="328"/>
    </location>
    <ligand>
        <name>UDP-N-acetyl-alpha-D-glucosamine</name>
        <dbReference type="ChEBI" id="CHEBI:57705"/>
    </ligand>
</feature>
<feature type="domain" description="Enolpyruvate transferase" evidence="14">
    <location>
        <begin position="7"/>
        <end position="407"/>
    </location>
</feature>
<dbReference type="FunFam" id="3.65.10.10:FF:000001">
    <property type="entry name" value="UDP-N-acetylglucosamine 1-carboxyvinyltransferase"/>
    <property type="match status" value="1"/>
</dbReference>
<name>A0A3A3F8X5_9GAMM</name>
<evidence type="ECO:0000313" key="16">
    <source>
        <dbReference type="Proteomes" id="UP000265938"/>
    </source>
</evidence>
<dbReference type="GO" id="GO:0009252">
    <property type="term" value="P:peptidoglycan biosynthetic process"/>
    <property type="evidence" value="ECO:0007669"/>
    <property type="project" value="UniProtKB-UniRule"/>
</dbReference>
<keyword evidence="7 13" id="KW-0573">Peptidoglycan synthesis</keyword>
<comment type="catalytic activity">
    <reaction evidence="12 13">
        <text>phosphoenolpyruvate + UDP-N-acetyl-alpha-D-glucosamine = UDP-N-acetyl-3-O-(1-carboxyvinyl)-alpha-D-glucosamine + phosphate</text>
        <dbReference type="Rhea" id="RHEA:18681"/>
        <dbReference type="ChEBI" id="CHEBI:43474"/>
        <dbReference type="ChEBI" id="CHEBI:57705"/>
        <dbReference type="ChEBI" id="CHEBI:58702"/>
        <dbReference type="ChEBI" id="CHEBI:68483"/>
        <dbReference type="EC" id="2.5.1.7"/>
    </reaction>
</comment>
<dbReference type="RefSeq" id="WP_063702700.1">
    <property type="nucleotide sequence ID" value="NZ_LRRU01000017.1"/>
</dbReference>
<dbReference type="EMBL" id="QYSE01000001">
    <property type="protein sequence ID" value="RJF37942.1"/>
    <property type="molecule type" value="Genomic_DNA"/>
</dbReference>
<keyword evidence="4 13" id="KW-0132">Cell division</keyword>
<feature type="modified residue" description="2-(S-cysteinyl)pyruvic acid O-phosphothioketal" evidence="13">
    <location>
        <position position="116"/>
    </location>
</feature>
<evidence type="ECO:0000256" key="4">
    <source>
        <dbReference type="ARBA" id="ARBA00022618"/>
    </source>
</evidence>